<protein>
    <submittedName>
        <fullName evidence="1">Uncharacterized protein</fullName>
    </submittedName>
</protein>
<sequence>MKPHEARKWAYENLIPFYSYEELARMADDDLADLVDYYILS</sequence>
<keyword evidence="2" id="KW-1185">Reference proteome</keyword>
<dbReference type="EMBL" id="MT897906">
    <property type="protein sequence ID" value="QNO12707.1"/>
    <property type="molecule type" value="Genomic_DNA"/>
</dbReference>
<evidence type="ECO:0000313" key="1">
    <source>
        <dbReference type="EMBL" id="QNO12707.1"/>
    </source>
</evidence>
<organism evidence="1 2">
    <name type="scientific">Arthrobacter phage Tweety19</name>
    <dbReference type="NCBI Taxonomy" id="2768133"/>
    <lineage>
        <taxon>Viruses</taxon>
        <taxon>Duplodnaviria</taxon>
        <taxon>Heunggongvirae</taxon>
        <taxon>Uroviricota</taxon>
        <taxon>Caudoviricetes</taxon>
        <taxon>Casidaviridae</taxon>
        <taxon>Galvastonvirus</taxon>
        <taxon>Galvastonvirus tweety19</taxon>
    </lineage>
</organism>
<dbReference type="RefSeq" id="YP_010678438.1">
    <property type="nucleotide sequence ID" value="NC_071035.1"/>
</dbReference>
<dbReference type="GeneID" id="77954833"/>
<gene>
    <name evidence="1" type="primary">48</name>
    <name evidence="1" type="ORF">SEA_TWEETY19_48</name>
</gene>
<reference evidence="2" key="1">
    <citation type="submission" date="2020-08" db="EMBL/GenBank/DDBJ databases">
        <authorList>
            <person name="Hillin M.J."/>
            <person name="Beth T.W."/>
            <person name="Collman T.N."/>
            <person name="Davis R.E."/>
            <person name="Dobesh B.I."/>
            <person name="Johnson A.L."/>
            <person name="Lewis B.M."/>
            <person name="Suarez T.R."/>
            <person name="Villa E.C."/>
            <person name="Walker J.R."/>
            <person name="Labonte J.M."/>
            <person name="Butela K.A."/>
            <person name="Garlena R.A."/>
            <person name="Russell D.A."/>
            <person name="Pope W.H."/>
            <person name="Jacobs-Sera D."/>
            <person name="Hatfull G.F."/>
        </authorList>
    </citation>
    <scope>NUCLEOTIDE SEQUENCE [LARGE SCALE GENOMIC DNA]</scope>
</reference>
<evidence type="ECO:0000313" key="2">
    <source>
        <dbReference type="Proteomes" id="UP000516204"/>
    </source>
</evidence>
<accession>A0A7G9W244</accession>
<dbReference type="KEGG" id="vg:77954833"/>
<dbReference type="Proteomes" id="UP000516204">
    <property type="component" value="Segment"/>
</dbReference>
<proteinExistence type="predicted"/>
<name>A0A7G9W244_9CAUD</name>